<dbReference type="EMBL" id="JACHJN010000012">
    <property type="protein sequence ID" value="MBB5959688.1"/>
    <property type="molecule type" value="Genomic_DNA"/>
</dbReference>
<feature type="region of interest" description="Disordered" evidence="1">
    <location>
        <begin position="235"/>
        <end position="255"/>
    </location>
</feature>
<keyword evidence="3" id="KW-1185">Reference proteome</keyword>
<organism evidence="2 3">
    <name type="scientific">Saccharothrix tamanrassetensis</name>
    <dbReference type="NCBI Taxonomy" id="1051531"/>
    <lineage>
        <taxon>Bacteria</taxon>
        <taxon>Bacillati</taxon>
        <taxon>Actinomycetota</taxon>
        <taxon>Actinomycetes</taxon>
        <taxon>Pseudonocardiales</taxon>
        <taxon>Pseudonocardiaceae</taxon>
        <taxon>Saccharothrix</taxon>
    </lineage>
</organism>
<proteinExistence type="predicted"/>
<evidence type="ECO:0000256" key="1">
    <source>
        <dbReference type="SAM" id="MobiDB-lite"/>
    </source>
</evidence>
<feature type="compositionally biased region" description="Polar residues" evidence="1">
    <location>
        <begin position="240"/>
        <end position="249"/>
    </location>
</feature>
<dbReference type="AlphaFoldDB" id="A0A841CU67"/>
<sequence length="255" mass="28524">MAGRLRGTVFGEMCSRIIEQVGHLDHSVAEYAKYTNCSPLQLKSLDGYRFMLVGEVMDFARQVWKTAGRIEEFEKRQEELCGNRARAKRLRKKTRIPLWAVGYLSGITAGDLRSLTPEDLLHRAGPGVVSRLRELVLHGNLNPMGTFDGPEKLYGGDHSRYLDEAKTALLLMRALVALRVEAAAWEDFFRDLVARLEAVKAARVSRVAHPLVPPRPCRPPGELILAEPRVPRAPGHAVPSVQSEWTATTPPKWIT</sequence>
<accession>A0A841CU67</accession>
<evidence type="ECO:0000313" key="2">
    <source>
        <dbReference type="EMBL" id="MBB5959688.1"/>
    </source>
</evidence>
<protein>
    <submittedName>
        <fullName evidence="2">Uncharacterized protein</fullName>
    </submittedName>
</protein>
<dbReference type="Proteomes" id="UP000547510">
    <property type="component" value="Unassembled WGS sequence"/>
</dbReference>
<name>A0A841CU67_9PSEU</name>
<comment type="caution">
    <text evidence="2">The sequence shown here is derived from an EMBL/GenBank/DDBJ whole genome shotgun (WGS) entry which is preliminary data.</text>
</comment>
<gene>
    <name evidence="2" type="ORF">FHS29_006309</name>
</gene>
<reference evidence="2 3" key="1">
    <citation type="submission" date="2020-08" db="EMBL/GenBank/DDBJ databases">
        <title>Genomic Encyclopedia of Type Strains, Phase III (KMG-III): the genomes of soil and plant-associated and newly described type strains.</title>
        <authorList>
            <person name="Whitman W."/>
        </authorList>
    </citation>
    <scope>NUCLEOTIDE SEQUENCE [LARGE SCALE GENOMIC DNA]</scope>
    <source>
        <strain evidence="2 3">CECT 8640</strain>
    </source>
</reference>
<evidence type="ECO:0000313" key="3">
    <source>
        <dbReference type="Proteomes" id="UP000547510"/>
    </source>
</evidence>